<dbReference type="Proteomes" id="UP000051074">
    <property type="component" value="Unassembled WGS sequence"/>
</dbReference>
<dbReference type="Gene3D" id="3.10.105.10">
    <property type="entry name" value="Dipeptide-binding Protein, Domain 3"/>
    <property type="match status" value="1"/>
</dbReference>
<dbReference type="PATRIC" id="fig|1293597.4.peg.1949"/>
<dbReference type="SUPFAM" id="SSF53850">
    <property type="entry name" value="Periplasmic binding protein-like II"/>
    <property type="match status" value="1"/>
</dbReference>
<comment type="caution">
    <text evidence="1">The sequence shown here is derived from an EMBL/GenBank/DDBJ whole genome shotgun (WGS) entry which is preliminary data.</text>
</comment>
<keyword evidence="2" id="KW-1185">Reference proteome</keyword>
<dbReference type="STRING" id="1293597.FC20_GL001822"/>
<reference evidence="1 2" key="1">
    <citation type="journal article" date="2015" name="Genome Announc.">
        <title>Expanding the biotechnology potential of lactobacilli through comparative genomics of 213 strains and associated genera.</title>
        <authorList>
            <person name="Sun Z."/>
            <person name="Harris H.M."/>
            <person name="McCann A."/>
            <person name="Guo C."/>
            <person name="Argimon S."/>
            <person name="Zhang W."/>
            <person name="Yang X."/>
            <person name="Jeffery I.B."/>
            <person name="Cooney J.C."/>
            <person name="Kagawa T.F."/>
            <person name="Liu W."/>
            <person name="Song Y."/>
            <person name="Salvetti E."/>
            <person name="Wrobel A."/>
            <person name="Rasinkangas P."/>
            <person name="Parkhill J."/>
            <person name="Rea M.C."/>
            <person name="O'Sullivan O."/>
            <person name="Ritari J."/>
            <person name="Douillard F.P."/>
            <person name="Paul Ross R."/>
            <person name="Yang R."/>
            <person name="Briner A.E."/>
            <person name="Felis G.E."/>
            <person name="de Vos W.M."/>
            <person name="Barrangou R."/>
            <person name="Klaenhammer T.R."/>
            <person name="Caufield P.W."/>
            <person name="Cui Y."/>
            <person name="Zhang H."/>
            <person name="O'Toole P.W."/>
        </authorList>
    </citation>
    <scope>NUCLEOTIDE SEQUENCE [LARGE SCALE GENOMIC DNA]</scope>
    <source>
        <strain evidence="1 2">DSM 19284</strain>
    </source>
</reference>
<sequence>MNLVYDFADPISFPDLFTSTNSENDGKWKNSTYDKLIADSKTTSSTAKRWSDLSKAENILLNDAGVIPLYYSTSSALIRTSVKGVIQNRGTWNFKNAYIAN</sequence>
<organism evidence="1 2">
    <name type="scientific">Lactobacillus equicursoris DSM 19284 = JCM 14600 = CIP 110162</name>
    <dbReference type="NCBI Taxonomy" id="1293597"/>
    <lineage>
        <taxon>Bacteria</taxon>
        <taxon>Bacillati</taxon>
        <taxon>Bacillota</taxon>
        <taxon>Bacilli</taxon>
        <taxon>Lactobacillales</taxon>
        <taxon>Lactobacillaceae</taxon>
        <taxon>Lactobacillus</taxon>
    </lineage>
</organism>
<evidence type="ECO:0000313" key="1">
    <source>
        <dbReference type="EMBL" id="KRK99211.1"/>
    </source>
</evidence>
<protein>
    <submittedName>
        <fullName evidence="1">Oligopeptide binding protein</fullName>
    </submittedName>
</protein>
<proteinExistence type="predicted"/>
<name>K0NZB6_9LACO</name>
<gene>
    <name evidence="1" type="ORF">FC20_GL001822</name>
</gene>
<dbReference type="Gene3D" id="3.40.190.10">
    <property type="entry name" value="Periplasmic binding protein-like II"/>
    <property type="match status" value="1"/>
</dbReference>
<evidence type="ECO:0000313" key="2">
    <source>
        <dbReference type="Proteomes" id="UP000051074"/>
    </source>
</evidence>
<dbReference type="AlphaFoldDB" id="K0NZB6"/>
<dbReference type="EMBL" id="AZDU01000085">
    <property type="protein sequence ID" value="KRK99211.1"/>
    <property type="molecule type" value="Genomic_DNA"/>
</dbReference>
<accession>K0NZB6</accession>
<dbReference type="eggNOG" id="COG4166">
    <property type="taxonomic scope" value="Bacteria"/>
</dbReference>